<feature type="chain" id="PRO_5027974645" description="Peptidase S1" evidence="1">
    <location>
        <begin position="26"/>
        <end position="157"/>
    </location>
</feature>
<keyword evidence="1" id="KW-0732">Signal</keyword>
<evidence type="ECO:0000313" key="2">
    <source>
        <dbReference type="EMBL" id="HFM98901.1"/>
    </source>
</evidence>
<dbReference type="EMBL" id="DSRU01000215">
    <property type="protein sequence ID" value="HFM98901.1"/>
    <property type="molecule type" value="Genomic_DNA"/>
</dbReference>
<dbReference type="AlphaFoldDB" id="A0A7C3PQQ1"/>
<feature type="signal peptide" evidence="1">
    <location>
        <begin position="1"/>
        <end position="25"/>
    </location>
</feature>
<name>A0A7C3PQQ1_9CYAN</name>
<proteinExistence type="predicted"/>
<protein>
    <recommendedName>
        <fullName evidence="3">Peptidase S1</fullName>
    </recommendedName>
</protein>
<comment type="caution">
    <text evidence="2">The sequence shown here is derived from an EMBL/GenBank/DDBJ whole genome shotgun (WGS) entry which is preliminary data.</text>
</comment>
<organism evidence="2">
    <name type="scientific">Oscillatoriales cyanobacterium SpSt-418</name>
    <dbReference type="NCBI Taxonomy" id="2282169"/>
    <lineage>
        <taxon>Bacteria</taxon>
        <taxon>Bacillati</taxon>
        <taxon>Cyanobacteriota</taxon>
        <taxon>Cyanophyceae</taxon>
        <taxon>Oscillatoriophycideae</taxon>
        <taxon>Oscillatoriales</taxon>
    </lineage>
</organism>
<gene>
    <name evidence="2" type="ORF">ENR64_14315</name>
</gene>
<reference evidence="2" key="1">
    <citation type="journal article" date="2020" name="mSystems">
        <title>Genome- and Community-Level Interaction Insights into Carbon Utilization and Element Cycling Functions of Hydrothermarchaeota in Hydrothermal Sediment.</title>
        <authorList>
            <person name="Zhou Z."/>
            <person name="Liu Y."/>
            <person name="Xu W."/>
            <person name="Pan J."/>
            <person name="Luo Z.H."/>
            <person name="Li M."/>
        </authorList>
    </citation>
    <scope>NUCLEOTIDE SEQUENCE [LARGE SCALE GENOMIC DNA]</scope>
    <source>
        <strain evidence="2">SpSt-418</strain>
    </source>
</reference>
<evidence type="ECO:0000256" key="1">
    <source>
        <dbReference type="SAM" id="SignalP"/>
    </source>
</evidence>
<sequence length="157" mass="16465">MTLQLNRVVVLGSISLLSAAFPVFAGQNTSFGSLTLNGNTKSGVLSGSTGGGVSLPAVVSNVDRNNNPCLGFGDDQPDHQLILKQDFARLQLRVNSGGADTTLVVQGPGGVVRCGDDSSPNNKDAIINDTDWSAGTYNVWVGTTTPRVRRDYTLTVK</sequence>
<accession>A0A7C3PQQ1</accession>
<evidence type="ECO:0008006" key="3">
    <source>
        <dbReference type="Google" id="ProtNLM"/>
    </source>
</evidence>